<keyword evidence="5" id="KW-0418">Kinase</keyword>
<dbReference type="GO" id="GO:0005524">
    <property type="term" value="F:ATP binding"/>
    <property type="evidence" value="ECO:0007669"/>
    <property type="project" value="UniProtKB-KW"/>
</dbReference>
<proteinExistence type="predicted"/>
<dbReference type="Proteomes" id="UP000636709">
    <property type="component" value="Unassembled WGS sequence"/>
</dbReference>
<evidence type="ECO:0000256" key="4">
    <source>
        <dbReference type="ARBA" id="ARBA00022741"/>
    </source>
</evidence>
<dbReference type="InterPro" id="IPR000719">
    <property type="entry name" value="Prot_kinase_dom"/>
</dbReference>
<keyword evidence="11" id="KW-1185">Reference proteome</keyword>
<evidence type="ECO:0000256" key="6">
    <source>
        <dbReference type="ARBA" id="ARBA00022840"/>
    </source>
</evidence>
<organism evidence="10 11">
    <name type="scientific">Digitaria exilis</name>
    <dbReference type="NCBI Taxonomy" id="1010633"/>
    <lineage>
        <taxon>Eukaryota</taxon>
        <taxon>Viridiplantae</taxon>
        <taxon>Streptophyta</taxon>
        <taxon>Embryophyta</taxon>
        <taxon>Tracheophyta</taxon>
        <taxon>Spermatophyta</taxon>
        <taxon>Magnoliopsida</taxon>
        <taxon>Liliopsida</taxon>
        <taxon>Poales</taxon>
        <taxon>Poaceae</taxon>
        <taxon>PACMAD clade</taxon>
        <taxon>Panicoideae</taxon>
        <taxon>Panicodae</taxon>
        <taxon>Paniceae</taxon>
        <taxon>Anthephorinae</taxon>
        <taxon>Digitaria</taxon>
    </lineage>
</organism>
<evidence type="ECO:0000256" key="7">
    <source>
        <dbReference type="ARBA" id="ARBA00047899"/>
    </source>
</evidence>
<dbReference type="PROSITE" id="PS00108">
    <property type="entry name" value="PROTEIN_KINASE_ST"/>
    <property type="match status" value="1"/>
</dbReference>
<keyword evidence="3" id="KW-0808">Transferase</keyword>
<feature type="domain" description="Protein kinase" evidence="9">
    <location>
        <begin position="36"/>
        <end position="257"/>
    </location>
</feature>
<name>A0A835BA52_9POAL</name>
<evidence type="ECO:0000256" key="3">
    <source>
        <dbReference type="ARBA" id="ARBA00022679"/>
    </source>
</evidence>
<reference evidence="10" key="1">
    <citation type="submission" date="2020-07" db="EMBL/GenBank/DDBJ databases">
        <title>Genome sequence and genetic diversity analysis of an under-domesticated orphan crop, white fonio (Digitaria exilis).</title>
        <authorList>
            <person name="Bennetzen J.L."/>
            <person name="Chen S."/>
            <person name="Ma X."/>
            <person name="Wang X."/>
            <person name="Yssel A.E.J."/>
            <person name="Chaluvadi S.R."/>
            <person name="Johnson M."/>
            <person name="Gangashetty P."/>
            <person name="Hamidou F."/>
            <person name="Sanogo M.D."/>
            <person name="Zwaenepoel A."/>
            <person name="Wallace J."/>
            <person name="Van De Peer Y."/>
            <person name="Van Deynze A."/>
        </authorList>
    </citation>
    <scope>NUCLEOTIDE SEQUENCE</scope>
    <source>
        <tissue evidence="10">Leaves</tissue>
    </source>
</reference>
<gene>
    <name evidence="10" type="ORF">HU200_039932</name>
</gene>
<keyword evidence="2" id="KW-0723">Serine/threonine-protein kinase</keyword>
<keyword evidence="6" id="KW-0067">ATP-binding</keyword>
<sequence length="257" mass="29226">MGDQVKNEVEELECILNDSRADPIKISYAAIKYITKNFAQVISYGEFGVVYLGCLQQRMVAVKKLSALNDLSSEKFLAELNCLKKVKHRNIVRFIGYCADTRGEVMEFEGKTRVFDDRHMLLCFEYVPNGNLQHYLEDKTYGYEWNMRYQIIKGICHGLDYIHQKRINHLDLKPANVLLGVNMEPKINDFGVSTCIDEDHSTMVTENPVGTLGYIAPEVIDKGLSSNKSDIFSLGVIIINILRGCNGCIPENVRIIY</sequence>
<dbReference type="InterPro" id="IPR011009">
    <property type="entry name" value="Kinase-like_dom_sf"/>
</dbReference>
<evidence type="ECO:0000259" key="9">
    <source>
        <dbReference type="PROSITE" id="PS50011"/>
    </source>
</evidence>
<dbReference type="PIRSF" id="PIRSF000654">
    <property type="entry name" value="Integrin-linked_kinase"/>
    <property type="match status" value="1"/>
</dbReference>
<dbReference type="OrthoDB" id="601334at2759"/>
<comment type="catalytic activity">
    <reaction evidence="8">
        <text>L-seryl-[protein] + ATP = O-phospho-L-seryl-[protein] + ADP + H(+)</text>
        <dbReference type="Rhea" id="RHEA:17989"/>
        <dbReference type="Rhea" id="RHEA-COMP:9863"/>
        <dbReference type="Rhea" id="RHEA-COMP:11604"/>
        <dbReference type="ChEBI" id="CHEBI:15378"/>
        <dbReference type="ChEBI" id="CHEBI:29999"/>
        <dbReference type="ChEBI" id="CHEBI:30616"/>
        <dbReference type="ChEBI" id="CHEBI:83421"/>
        <dbReference type="ChEBI" id="CHEBI:456216"/>
        <dbReference type="EC" id="2.7.11.1"/>
    </reaction>
</comment>
<dbReference type="Pfam" id="PF00069">
    <property type="entry name" value="Pkinase"/>
    <property type="match status" value="1"/>
</dbReference>
<comment type="catalytic activity">
    <reaction evidence="7">
        <text>L-threonyl-[protein] + ATP = O-phospho-L-threonyl-[protein] + ADP + H(+)</text>
        <dbReference type="Rhea" id="RHEA:46608"/>
        <dbReference type="Rhea" id="RHEA-COMP:11060"/>
        <dbReference type="Rhea" id="RHEA-COMP:11605"/>
        <dbReference type="ChEBI" id="CHEBI:15378"/>
        <dbReference type="ChEBI" id="CHEBI:30013"/>
        <dbReference type="ChEBI" id="CHEBI:30616"/>
        <dbReference type="ChEBI" id="CHEBI:61977"/>
        <dbReference type="ChEBI" id="CHEBI:456216"/>
        <dbReference type="EC" id="2.7.11.1"/>
    </reaction>
</comment>
<evidence type="ECO:0000313" key="11">
    <source>
        <dbReference type="Proteomes" id="UP000636709"/>
    </source>
</evidence>
<dbReference type="AlphaFoldDB" id="A0A835BA52"/>
<dbReference type="Gene3D" id="1.10.510.10">
    <property type="entry name" value="Transferase(Phosphotransferase) domain 1"/>
    <property type="match status" value="1"/>
</dbReference>
<dbReference type="EC" id="2.7.11.1" evidence="1"/>
<dbReference type="InterPro" id="IPR008271">
    <property type="entry name" value="Ser/Thr_kinase_AS"/>
</dbReference>
<evidence type="ECO:0000256" key="2">
    <source>
        <dbReference type="ARBA" id="ARBA00022527"/>
    </source>
</evidence>
<evidence type="ECO:0000256" key="1">
    <source>
        <dbReference type="ARBA" id="ARBA00012513"/>
    </source>
</evidence>
<dbReference type="Gene3D" id="3.30.200.20">
    <property type="entry name" value="Phosphorylase Kinase, domain 1"/>
    <property type="match status" value="1"/>
</dbReference>
<protein>
    <recommendedName>
        <fullName evidence="1">non-specific serine/threonine protein kinase</fullName>
        <ecNumber evidence="1">2.7.11.1</ecNumber>
    </recommendedName>
</protein>
<dbReference type="PANTHER" id="PTHR45707:SF43">
    <property type="entry name" value="PROTEIN KINASE DOMAIN-CONTAINING PROTEIN"/>
    <property type="match status" value="1"/>
</dbReference>
<dbReference type="FunFam" id="1.10.510.10:FF:001023">
    <property type="entry name" value="Os07g0541700 protein"/>
    <property type="match status" value="1"/>
</dbReference>
<keyword evidence="4" id="KW-0547">Nucleotide-binding</keyword>
<dbReference type="GO" id="GO:0004674">
    <property type="term" value="F:protein serine/threonine kinase activity"/>
    <property type="evidence" value="ECO:0007669"/>
    <property type="project" value="UniProtKB-KW"/>
</dbReference>
<evidence type="ECO:0000256" key="5">
    <source>
        <dbReference type="ARBA" id="ARBA00022777"/>
    </source>
</evidence>
<comment type="caution">
    <text evidence="10">The sequence shown here is derived from an EMBL/GenBank/DDBJ whole genome shotgun (WGS) entry which is preliminary data.</text>
</comment>
<dbReference type="SMART" id="SM00220">
    <property type="entry name" value="S_TKc"/>
    <property type="match status" value="1"/>
</dbReference>
<evidence type="ECO:0000313" key="10">
    <source>
        <dbReference type="EMBL" id="KAF8691987.1"/>
    </source>
</evidence>
<dbReference type="PROSITE" id="PS50011">
    <property type="entry name" value="PROTEIN_KINASE_DOM"/>
    <property type="match status" value="1"/>
</dbReference>
<dbReference type="PANTHER" id="PTHR45707">
    <property type="entry name" value="C2 CALCIUM/LIPID-BINDING PLANT PHOSPHORIBOSYLTRANSFERASE FAMILY PROTEIN"/>
    <property type="match status" value="1"/>
</dbReference>
<evidence type="ECO:0000256" key="8">
    <source>
        <dbReference type="ARBA" id="ARBA00048679"/>
    </source>
</evidence>
<dbReference type="SUPFAM" id="SSF56112">
    <property type="entry name" value="Protein kinase-like (PK-like)"/>
    <property type="match status" value="1"/>
</dbReference>
<accession>A0A835BA52</accession>
<dbReference type="EMBL" id="JACEFO010001953">
    <property type="protein sequence ID" value="KAF8691987.1"/>
    <property type="molecule type" value="Genomic_DNA"/>
</dbReference>